<dbReference type="Proteomes" id="UP001500840">
    <property type="component" value="Unassembled WGS sequence"/>
</dbReference>
<evidence type="ECO:0000313" key="1">
    <source>
        <dbReference type="EMBL" id="GAA4461662.1"/>
    </source>
</evidence>
<protein>
    <recommendedName>
        <fullName evidence="3">Four helix bundle protein</fullName>
    </recommendedName>
</protein>
<dbReference type="PANTHER" id="PTHR38471">
    <property type="entry name" value="FOUR HELIX BUNDLE PROTEIN"/>
    <property type="match status" value="1"/>
</dbReference>
<dbReference type="EMBL" id="BAABGA010000054">
    <property type="protein sequence ID" value="GAA4461662.1"/>
    <property type="molecule type" value="Genomic_DNA"/>
</dbReference>
<keyword evidence="2" id="KW-1185">Reference proteome</keyword>
<accession>A0ABP8N5G9</accession>
<proteinExistence type="predicted"/>
<sequence length="121" mass="13463">MRQFDHEKLNVYQSSISFVAWGTDILESIPKSRAVHSQFDRASTSIPLNIAEGNGKFTDSDRCRYFDIARGSALECAASLDVMVAKRLIEKSSADEGKSLLNEIISMLVGLIRANSTERKH</sequence>
<dbReference type="RefSeq" id="WP_345325620.1">
    <property type="nucleotide sequence ID" value="NZ_BAABGA010000054.1"/>
</dbReference>
<dbReference type="InterPro" id="IPR036583">
    <property type="entry name" value="23S_rRNA_IVS_sf"/>
</dbReference>
<organism evidence="1 2">
    <name type="scientific">Novipirellula rosea</name>
    <dbReference type="NCBI Taxonomy" id="1031540"/>
    <lineage>
        <taxon>Bacteria</taxon>
        <taxon>Pseudomonadati</taxon>
        <taxon>Planctomycetota</taxon>
        <taxon>Planctomycetia</taxon>
        <taxon>Pirellulales</taxon>
        <taxon>Pirellulaceae</taxon>
        <taxon>Novipirellula</taxon>
    </lineage>
</organism>
<evidence type="ECO:0008006" key="3">
    <source>
        <dbReference type="Google" id="ProtNLM"/>
    </source>
</evidence>
<dbReference type="InterPro" id="IPR012657">
    <property type="entry name" value="23S_rRNA-intervening_sequence"/>
</dbReference>
<reference evidence="2" key="1">
    <citation type="journal article" date="2019" name="Int. J. Syst. Evol. Microbiol.">
        <title>The Global Catalogue of Microorganisms (GCM) 10K type strain sequencing project: providing services to taxonomists for standard genome sequencing and annotation.</title>
        <authorList>
            <consortium name="The Broad Institute Genomics Platform"/>
            <consortium name="The Broad Institute Genome Sequencing Center for Infectious Disease"/>
            <person name="Wu L."/>
            <person name="Ma J."/>
        </authorList>
    </citation>
    <scope>NUCLEOTIDE SEQUENCE [LARGE SCALE GENOMIC DNA]</scope>
    <source>
        <strain evidence="2">JCM 17759</strain>
    </source>
</reference>
<dbReference type="NCBIfam" id="TIGR02436">
    <property type="entry name" value="four helix bundle protein"/>
    <property type="match status" value="1"/>
</dbReference>
<dbReference type="SUPFAM" id="SSF158446">
    <property type="entry name" value="IVS-encoded protein-like"/>
    <property type="match status" value="1"/>
</dbReference>
<name>A0ABP8N5G9_9BACT</name>
<comment type="caution">
    <text evidence="1">The sequence shown here is derived from an EMBL/GenBank/DDBJ whole genome shotgun (WGS) entry which is preliminary data.</text>
</comment>
<evidence type="ECO:0000313" key="2">
    <source>
        <dbReference type="Proteomes" id="UP001500840"/>
    </source>
</evidence>
<gene>
    <name evidence="1" type="ORF">GCM10023156_44650</name>
</gene>
<dbReference type="PANTHER" id="PTHR38471:SF2">
    <property type="entry name" value="FOUR HELIX BUNDLE PROTEIN"/>
    <property type="match status" value="1"/>
</dbReference>
<dbReference type="Gene3D" id="1.20.1440.60">
    <property type="entry name" value="23S rRNA-intervening sequence"/>
    <property type="match status" value="1"/>
</dbReference>
<dbReference type="Pfam" id="PF05635">
    <property type="entry name" value="23S_rRNA_IVP"/>
    <property type="match status" value="1"/>
</dbReference>